<keyword evidence="3" id="KW-0328">Glycosyltransferase</keyword>
<dbReference type="PANTHER" id="PTHR10896:SF17">
    <property type="entry name" value="BETA-1,4-XYLOSYLTRANSFERASE IRX14H-RELATED"/>
    <property type="match status" value="1"/>
</dbReference>
<evidence type="ECO:0000256" key="3">
    <source>
        <dbReference type="ARBA" id="ARBA00022676"/>
    </source>
</evidence>
<evidence type="ECO:0000256" key="1">
    <source>
        <dbReference type="ARBA" id="ARBA00004323"/>
    </source>
</evidence>
<dbReference type="GO" id="GO:0010417">
    <property type="term" value="P:glucuronoxylan biosynthetic process"/>
    <property type="evidence" value="ECO:0007669"/>
    <property type="project" value="TreeGrafter"/>
</dbReference>
<feature type="transmembrane region" description="Helical" evidence="12">
    <location>
        <begin position="40"/>
        <end position="59"/>
    </location>
</feature>
<evidence type="ECO:0000256" key="2">
    <source>
        <dbReference type="ARBA" id="ARBA00007706"/>
    </source>
</evidence>
<evidence type="ECO:0000313" key="15">
    <source>
        <dbReference type="Proteomes" id="UP001327560"/>
    </source>
</evidence>
<proteinExistence type="inferred from homology"/>
<keyword evidence="4 12" id="KW-0808">Transferase</keyword>
<accession>A0AAQ3KUW0</accession>
<protein>
    <recommendedName>
        <fullName evidence="12">Glycosyltransferases</fullName>
        <ecNumber evidence="12">2.4.-.-</ecNumber>
    </recommendedName>
</protein>
<organism evidence="14 15">
    <name type="scientific">Canna indica</name>
    <name type="common">Indian-shot</name>
    <dbReference type="NCBI Taxonomy" id="4628"/>
    <lineage>
        <taxon>Eukaryota</taxon>
        <taxon>Viridiplantae</taxon>
        <taxon>Streptophyta</taxon>
        <taxon>Embryophyta</taxon>
        <taxon>Tracheophyta</taxon>
        <taxon>Spermatophyta</taxon>
        <taxon>Magnoliopsida</taxon>
        <taxon>Liliopsida</taxon>
        <taxon>Zingiberales</taxon>
        <taxon>Cannaceae</taxon>
        <taxon>Canna</taxon>
    </lineage>
</organism>
<keyword evidence="9 12" id="KW-0472">Membrane</keyword>
<evidence type="ECO:0000256" key="8">
    <source>
        <dbReference type="ARBA" id="ARBA00023034"/>
    </source>
</evidence>
<comment type="subcellular location">
    <subcellularLocation>
        <location evidence="1 12">Golgi apparatus membrane</location>
        <topology evidence="1 12">Single-pass type II membrane protein</topology>
    </subcellularLocation>
</comment>
<evidence type="ECO:0000256" key="4">
    <source>
        <dbReference type="ARBA" id="ARBA00022679"/>
    </source>
</evidence>
<evidence type="ECO:0000256" key="13">
    <source>
        <dbReference type="SAM" id="MobiDB-lite"/>
    </source>
</evidence>
<dbReference type="GO" id="GO:0042285">
    <property type="term" value="F:xylosyltransferase activity"/>
    <property type="evidence" value="ECO:0007669"/>
    <property type="project" value="TreeGrafter"/>
</dbReference>
<keyword evidence="10" id="KW-0325">Glycoprotein</keyword>
<keyword evidence="6 12" id="KW-0735">Signal-anchor</keyword>
<evidence type="ECO:0000313" key="14">
    <source>
        <dbReference type="EMBL" id="WOL15204.1"/>
    </source>
</evidence>
<comment type="caution">
    <text evidence="12">Lacks conserved residue(s) required for the propagation of feature annotation.</text>
</comment>
<keyword evidence="15" id="KW-1185">Reference proteome</keyword>
<dbReference type="GO" id="GO:0000139">
    <property type="term" value="C:Golgi membrane"/>
    <property type="evidence" value="ECO:0007669"/>
    <property type="project" value="UniProtKB-SubCell"/>
</dbReference>
<dbReference type="GO" id="GO:0009834">
    <property type="term" value="P:plant-type secondary cell wall biogenesis"/>
    <property type="evidence" value="ECO:0007669"/>
    <property type="project" value="TreeGrafter"/>
</dbReference>
<dbReference type="EMBL" id="CP136896">
    <property type="protein sequence ID" value="WOL15204.1"/>
    <property type="molecule type" value="Genomic_DNA"/>
</dbReference>
<keyword evidence="5 12" id="KW-0812">Transmembrane</keyword>
<dbReference type="FunFam" id="3.90.550.10:FF:000096">
    <property type="entry name" value="Glycosyltransferases"/>
    <property type="match status" value="1"/>
</dbReference>
<keyword evidence="11 12" id="KW-0961">Cell wall biogenesis/degradation</keyword>
<comment type="function">
    <text evidence="12">Involved in the synthesis of glucuronoxylan hemicellulose in secondary cell walls.</text>
</comment>
<sequence>MKLSLLQHQTSRRGVAGYRHQESGGGVAAPADGVLRSPSALFWVVLHGVCCVISLVLGFRFSRLVFFLIFSAPSSTTTTTIFTSAPILHTTTTMTTTTTTMTTTTTRTETLAVSLPASPPPPPPLSQVEASLDAQNKTRSRVVVGRHGIHIRPWAHPDPTEVTQAHWIIERVQREQRLQYGVRSPQPIIVVTPTYVRTFQTLHLTGLLHSLLLVPYPLTWLVVEAAPAGRPSNDTASFLARSGLNFLHIPFPEPMPEESRYRRHAEARMRLHALRVVRQRRMDGIVVFADDSNVHTVELFDEAQKVKWMGAISVGILTHTGRSDAMGDPEVGEEEKEEKSPMPIQGPACNSSGHLVGWHTYNPLPNTGAAFIGAGRTVLPMKMEWAGFVLNSRMLWREVEDKPDWVRDLDAVGKDDIDSPLALLEDASFIEPLGNCGKKVLLWWLRAEARYDSKFPSGWTIDPALDINVAAKHTQWIDSPPELPSWTRYISQEHDVKQDSSANTNRNK</sequence>
<name>A0AAQ3KUW0_9LILI</name>
<feature type="transmembrane region" description="Helical" evidence="12">
    <location>
        <begin position="66"/>
        <end position="88"/>
    </location>
</feature>
<evidence type="ECO:0000256" key="6">
    <source>
        <dbReference type="ARBA" id="ARBA00022968"/>
    </source>
</evidence>
<feature type="region of interest" description="Disordered" evidence="13">
    <location>
        <begin position="322"/>
        <end position="348"/>
    </location>
</feature>
<dbReference type="GO" id="GO:0015018">
    <property type="term" value="F:galactosylgalactosylxylosylprotein 3-beta-glucuronosyltransferase activity"/>
    <property type="evidence" value="ECO:0007669"/>
    <property type="project" value="InterPro"/>
</dbReference>
<evidence type="ECO:0000256" key="9">
    <source>
        <dbReference type="ARBA" id="ARBA00023136"/>
    </source>
</evidence>
<evidence type="ECO:0000256" key="12">
    <source>
        <dbReference type="RuleBase" id="RU363127"/>
    </source>
</evidence>
<evidence type="ECO:0000256" key="5">
    <source>
        <dbReference type="ARBA" id="ARBA00022692"/>
    </source>
</evidence>
<dbReference type="InterPro" id="IPR005027">
    <property type="entry name" value="Glyco_trans_43"/>
</dbReference>
<dbReference type="Pfam" id="PF03360">
    <property type="entry name" value="Glyco_transf_43"/>
    <property type="match status" value="1"/>
</dbReference>
<dbReference type="Gene3D" id="3.90.550.10">
    <property type="entry name" value="Spore Coat Polysaccharide Biosynthesis Protein SpsA, Chain A"/>
    <property type="match status" value="1"/>
</dbReference>
<evidence type="ECO:0000256" key="7">
    <source>
        <dbReference type="ARBA" id="ARBA00022989"/>
    </source>
</evidence>
<dbReference type="GO" id="GO:0071555">
    <property type="term" value="P:cell wall organization"/>
    <property type="evidence" value="ECO:0007669"/>
    <property type="project" value="UniProtKB-KW"/>
</dbReference>
<gene>
    <name evidence="14" type="ORF">Cni_G23985</name>
</gene>
<dbReference type="Proteomes" id="UP001327560">
    <property type="component" value="Chromosome 7"/>
</dbReference>
<reference evidence="14 15" key="1">
    <citation type="submission" date="2023-10" db="EMBL/GenBank/DDBJ databases">
        <title>Chromosome-scale genome assembly provides insights into flower coloration mechanisms of Canna indica.</title>
        <authorList>
            <person name="Li C."/>
        </authorList>
    </citation>
    <scope>NUCLEOTIDE SEQUENCE [LARGE SCALE GENOMIC DNA]</scope>
    <source>
        <tissue evidence="14">Flower</tissue>
    </source>
</reference>
<keyword evidence="7 12" id="KW-1133">Transmembrane helix</keyword>
<keyword evidence="8 12" id="KW-0333">Golgi apparatus</keyword>
<dbReference type="AlphaFoldDB" id="A0AAQ3KUW0"/>
<dbReference type="SUPFAM" id="SSF53448">
    <property type="entry name" value="Nucleotide-diphospho-sugar transferases"/>
    <property type="match status" value="1"/>
</dbReference>
<dbReference type="PANTHER" id="PTHR10896">
    <property type="entry name" value="GALACTOSYLGALACTOSYLXYLOSYLPROTEIN 3-BETA-GLUCURONOSYLTRANSFERASE BETA-1,3-GLUCURONYLTRANSFERASE"/>
    <property type="match status" value="1"/>
</dbReference>
<evidence type="ECO:0000256" key="11">
    <source>
        <dbReference type="ARBA" id="ARBA00023316"/>
    </source>
</evidence>
<dbReference type="EC" id="2.4.-.-" evidence="12"/>
<dbReference type="InterPro" id="IPR029044">
    <property type="entry name" value="Nucleotide-diphossugar_trans"/>
</dbReference>
<comment type="similarity">
    <text evidence="2 12">Belongs to the glycosyltransferase 43 family.</text>
</comment>
<evidence type="ECO:0000256" key="10">
    <source>
        <dbReference type="ARBA" id="ARBA00023180"/>
    </source>
</evidence>